<dbReference type="Proteomes" id="UP000694701">
    <property type="component" value="Unplaced"/>
</dbReference>
<reference evidence="5" key="1">
    <citation type="submission" date="2025-08" db="UniProtKB">
        <authorList>
            <consortium name="Ensembl"/>
        </authorList>
    </citation>
    <scope>IDENTIFICATION</scope>
</reference>
<dbReference type="SUPFAM" id="SSF53098">
    <property type="entry name" value="Ribonuclease H-like"/>
    <property type="match status" value="1"/>
</dbReference>
<dbReference type="Pfam" id="PF08284">
    <property type="entry name" value="RVP_2"/>
    <property type="match status" value="1"/>
</dbReference>
<dbReference type="PANTHER" id="PTHR15503">
    <property type="entry name" value="LDOC1 RELATED"/>
    <property type="match status" value="1"/>
</dbReference>
<accession>A0A8C2FDM1</accession>
<dbReference type="PROSITE" id="PS50013">
    <property type="entry name" value="CHROMO_2"/>
    <property type="match status" value="1"/>
</dbReference>
<dbReference type="AlphaFoldDB" id="A0A8C2FDM1"/>
<sequence>MDSPSGDDLLQKTSPQPNPAAYDHLCATMAAQASQIAANQHQLNHLTSITEQLVKAVQNLHSTAVTSPPPAAATIAHAAGTPAQVNPRLAYPEKFDGDSTKCKGFLLQCSLFVEQQPTLYTTDAGKIAFVCSLLTGRALEWITAVWREDGTAFTTFTDFLVRFREVFDHPREGKGAGERLLELSQGGLTAAEYAMNFRTLAAQTSWVSDTLKVLFRKGLNHELQTELACRDEGRTLSDLISLTITIDNLQRSRRVSAQRLFPVTTTRSAETTEPMQINSYHLTAEERHRRMSNRLCLYCGAPGHQRITCPSRRSSCTPKSVSASFNCVSVPLVIKTNNVRVATTALLDSGAAGNFISEEFAKRNNISLISCTNSLSVATIDGRPLGSGLITHRTQELQMLTGLLHQETIQFYVLPVSNPPVIFGLPWLRLHDPQVSWREGQILRWSTQCQKSCLPTISPMTVQVVTLDSDSTSIPNLPKEYHDLATAFSKVQANTSRLWKAFFQALDVNVSLTSGYHPQSNGQVERLNQELTRFLRSYCSSNQEDWARYLLWAEYAQNSLVKPATGITPFKCILGYQPPMFPWSGEPTDVPAVTDWLQRSEETWNQAHVHLQRAIRHQKEHADHRRRPGPVYQPGQYVWLSTRDLRLRLPCKKLSPRYVGPFKITHQITPVSFRLALPDTYRISPTFHVSLLKPAVAPGEEGEGRSREQSPQPVQIETEETYQVRELLNSRRRGRILQYLVDWEGYGPEEQSWVNADNILDPNLITEFHRLHPERPAPRPRGRPRRRLPSRARSRSQGGGSVTETNPVIPATGQQRAPSPEY</sequence>
<dbReference type="CDD" id="cd00303">
    <property type="entry name" value="retropepsin_like"/>
    <property type="match status" value="1"/>
</dbReference>
<feature type="domain" description="Integrase catalytic" evidence="4">
    <location>
        <begin position="483"/>
        <end position="577"/>
    </location>
</feature>
<dbReference type="PROSITE" id="PS50994">
    <property type="entry name" value="INTEGRASE"/>
    <property type="match status" value="1"/>
</dbReference>
<protein>
    <submittedName>
        <fullName evidence="5">Uncharacterized protein</fullName>
    </submittedName>
</protein>
<comment type="subcellular location">
    <subcellularLocation>
        <location evidence="1">Nucleus</location>
    </subcellularLocation>
</comment>
<dbReference type="InterPro" id="IPR036875">
    <property type="entry name" value="Znf_CCHC_sf"/>
</dbReference>
<evidence type="ECO:0000259" key="3">
    <source>
        <dbReference type="PROSITE" id="PS50013"/>
    </source>
</evidence>
<feature type="region of interest" description="Disordered" evidence="2">
    <location>
        <begin position="697"/>
        <end position="719"/>
    </location>
</feature>
<evidence type="ECO:0000313" key="6">
    <source>
        <dbReference type="Proteomes" id="UP000694701"/>
    </source>
</evidence>
<dbReference type="Pfam" id="PF00385">
    <property type="entry name" value="Chromo"/>
    <property type="match status" value="1"/>
</dbReference>
<dbReference type="Gene3D" id="2.40.70.10">
    <property type="entry name" value="Acid Proteases"/>
    <property type="match status" value="1"/>
</dbReference>
<dbReference type="GO" id="GO:0003676">
    <property type="term" value="F:nucleic acid binding"/>
    <property type="evidence" value="ECO:0007669"/>
    <property type="project" value="InterPro"/>
</dbReference>
<dbReference type="Pfam" id="PF19259">
    <property type="entry name" value="Ty3_capsid"/>
    <property type="match status" value="1"/>
</dbReference>
<dbReference type="GO" id="GO:0015074">
    <property type="term" value="P:DNA integration"/>
    <property type="evidence" value="ECO:0007669"/>
    <property type="project" value="InterPro"/>
</dbReference>
<dbReference type="InterPro" id="IPR036397">
    <property type="entry name" value="RNaseH_sf"/>
</dbReference>
<organism evidence="5 6">
    <name type="scientific">Cyprinus carpio</name>
    <name type="common">Common carp</name>
    <dbReference type="NCBI Taxonomy" id="7962"/>
    <lineage>
        <taxon>Eukaryota</taxon>
        <taxon>Metazoa</taxon>
        <taxon>Chordata</taxon>
        <taxon>Craniata</taxon>
        <taxon>Vertebrata</taxon>
        <taxon>Euteleostomi</taxon>
        <taxon>Actinopterygii</taxon>
        <taxon>Neopterygii</taxon>
        <taxon>Teleostei</taxon>
        <taxon>Ostariophysi</taxon>
        <taxon>Cypriniformes</taxon>
        <taxon>Cyprinidae</taxon>
        <taxon>Cyprininae</taxon>
        <taxon>Cyprinus</taxon>
    </lineage>
</organism>
<dbReference type="InterPro" id="IPR016197">
    <property type="entry name" value="Chromo-like_dom_sf"/>
</dbReference>
<feature type="region of interest" description="Disordered" evidence="2">
    <location>
        <begin position="770"/>
        <end position="822"/>
    </location>
</feature>
<dbReference type="InterPro" id="IPR021109">
    <property type="entry name" value="Peptidase_aspartic_dom_sf"/>
</dbReference>
<dbReference type="InterPro" id="IPR056924">
    <property type="entry name" value="SH3_Tf2-1"/>
</dbReference>
<dbReference type="InterPro" id="IPR032567">
    <property type="entry name" value="RTL1-rel"/>
</dbReference>
<dbReference type="InterPro" id="IPR012337">
    <property type="entry name" value="RNaseH-like_sf"/>
</dbReference>
<name>A0A8C2FDM1_CYPCA</name>
<dbReference type="InterPro" id="IPR000953">
    <property type="entry name" value="Chromo/chromo_shadow_dom"/>
</dbReference>
<feature type="region of interest" description="Disordered" evidence="2">
    <location>
        <begin position="1"/>
        <end position="21"/>
    </location>
</feature>
<dbReference type="GO" id="GO:0008270">
    <property type="term" value="F:zinc ion binding"/>
    <property type="evidence" value="ECO:0007669"/>
    <property type="project" value="InterPro"/>
</dbReference>
<proteinExistence type="predicted"/>
<dbReference type="PANTHER" id="PTHR15503:SF22">
    <property type="entry name" value="TRANSPOSON TY3-I GAG POLYPROTEIN"/>
    <property type="match status" value="1"/>
</dbReference>
<evidence type="ECO:0000256" key="2">
    <source>
        <dbReference type="SAM" id="MobiDB-lite"/>
    </source>
</evidence>
<dbReference type="Pfam" id="PF24626">
    <property type="entry name" value="SH3_Tf2-1"/>
    <property type="match status" value="1"/>
</dbReference>
<dbReference type="SUPFAM" id="SSF54160">
    <property type="entry name" value="Chromo domain-like"/>
    <property type="match status" value="1"/>
</dbReference>
<dbReference type="Ensembl" id="ENSCCRT00020056491.1">
    <property type="protein sequence ID" value="ENSCCRP00020051869.1"/>
    <property type="gene ID" value="ENSCCRG00020023079.1"/>
</dbReference>
<evidence type="ECO:0000259" key="4">
    <source>
        <dbReference type="PROSITE" id="PS50994"/>
    </source>
</evidence>
<dbReference type="InterPro" id="IPR001584">
    <property type="entry name" value="Integrase_cat-core"/>
</dbReference>
<evidence type="ECO:0000256" key="1">
    <source>
        <dbReference type="ARBA" id="ARBA00004123"/>
    </source>
</evidence>
<dbReference type="Gene3D" id="2.40.50.40">
    <property type="match status" value="1"/>
</dbReference>
<dbReference type="InterPro" id="IPR045358">
    <property type="entry name" value="Ty3_capsid"/>
</dbReference>
<feature type="compositionally biased region" description="Basic residues" evidence="2">
    <location>
        <begin position="778"/>
        <end position="794"/>
    </location>
</feature>
<feature type="compositionally biased region" description="Polar residues" evidence="2">
    <location>
        <begin position="802"/>
        <end position="822"/>
    </location>
</feature>
<dbReference type="SMART" id="SM00298">
    <property type="entry name" value="CHROMO"/>
    <property type="match status" value="1"/>
</dbReference>
<dbReference type="SUPFAM" id="SSF57756">
    <property type="entry name" value="Retrovirus zinc finger-like domains"/>
    <property type="match status" value="1"/>
</dbReference>
<dbReference type="GO" id="GO:0005634">
    <property type="term" value="C:nucleus"/>
    <property type="evidence" value="ECO:0007669"/>
    <property type="project" value="UniProtKB-SubCell"/>
</dbReference>
<feature type="domain" description="Chromo" evidence="3">
    <location>
        <begin position="722"/>
        <end position="780"/>
    </location>
</feature>
<dbReference type="Gene3D" id="3.30.420.10">
    <property type="entry name" value="Ribonuclease H-like superfamily/Ribonuclease H"/>
    <property type="match status" value="1"/>
</dbReference>
<dbReference type="InterPro" id="IPR023780">
    <property type="entry name" value="Chromo_domain"/>
</dbReference>
<evidence type="ECO:0000313" key="5">
    <source>
        <dbReference type="Ensembl" id="ENSCCRP00020051869.1"/>
    </source>
</evidence>